<dbReference type="EMBL" id="CAACVG010006733">
    <property type="protein sequence ID" value="VEN41310.1"/>
    <property type="molecule type" value="Genomic_DNA"/>
</dbReference>
<accession>A0A653C0D6</accession>
<protein>
    <submittedName>
        <fullName evidence="1">Uncharacterized protein</fullName>
    </submittedName>
</protein>
<name>A0A653C0D6_CALMS</name>
<sequence>MGEKMFRKTFPVPVRLVSALCPTRKILIFYSLGAHPFRGKILGFV</sequence>
<gene>
    <name evidence="1" type="ORF">CALMAC_LOCUS5183</name>
</gene>
<keyword evidence="2" id="KW-1185">Reference proteome</keyword>
<dbReference type="AlphaFoldDB" id="A0A653C0D6"/>
<dbReference type="Proteomes" id="UP000410492">
    <property type="component" value="Unassembled WGS sequence"/>
</dbReference>
<evidence type="ECO:0000313" key="2">
    <source>
        <dbReference type="Proteomes" id="UP000410492"/>
    </source>
</evidence>
<reference evidence="1 2" key="1">
    <citation type="submission" date="2019-01" db="EMBL/GenBank/DDBJ databases">
        <authorList>
            <person name="Sayadi A."/>
        </authorList>
    </citation>
    <scope>NUCLEOTIDE SEQUENCE [LARGE SCALE GENOMIC DNA]</scope>
</reference>
<proteinExistence type="predicted"/>
<organism evidence="1 2">
    <name type="scientific">Callosobruchus maculatus</name>
    <name type="common">Southern cowpea weevil</name>
    <name type="synonym">Pulse bruchid</name>
    <dbReference type="NCBI Taxonomy" id="64391"/>
    <lineage>
        <taxon>Eukaryota</taxon>
        <taxon>Metazoa</taxon>
        <taxon>Ecdysozoa</taxon>
        <taxon>Arthropoda</taxon>
        <taxon>Hexapoda</taxon>
        <taxon>Insecta</taxon>
        <taxon>Pterygota</taxon>
        <taxon>Neoptera</taxon>
        <taxon>Endopterygota</taxon>
        <taxon>Coleoptera</taxon>
        <taxon>Polyphaga</taxon>
        <taxon>Cucujiformia</taxon>
        <taxon>Chrysomeloidea</taxon>
        <taxon>Chrysomelidae</taxon>
        <taxon>Bruchinae</taxon>
        <taxon>Bruchini</taxon>
        <taxon>Callosobruchus</taxon>
    </lineage>
</organism>
<evidence type="ECO:0000313" key="1">
    <source>
        <dbReference type="EMBL" id="VEN41310.1"/>
    </source>
</evidence>